<evidence type="ECO:0000313" key="3">
    <source>
        <dbReference type="EMBL" id="QBK85639.1"/>
    </source>
</evidence>
<dbReference type="GO" id="GO:0006281">
    <property type="term" value="P:DNA repair"/>
    <property type="evidence" value="ECO:0007669"/>
    <property type="project" value="InterPro"/>
</dbReference>
<dbReference type="GO" id="GO:0003678">
    <property type="term" value="F:DNA helicase activity"/>
    <property type="evidence" value="ECO:0007669"/>
    <property type="project" value="InterPro"/>
</dbReference>
<feature type="domain" description="AAA+ ATPase" evidence="2">
    <location>
        <begin position="45"/>
        <end position="223"/>
    </location>
</feature>
<keyword evidence="3" id="KW-0378">Hydrolase</keyword>
<dbReference type="SMART" id="SM00382">
    <property type="entry name" value="AAA"/>
    <property type="match status" value="1"/>
</dbReference>
<dbReference type="Pfam" id="PF21530">
    <property type="entry name" value="Pif1_2B_dom"/>
    <property type="match status" value="1"/>
</dbReference>
<dbReference type="GO" id="GO:0000723">
    <property type="term" value="P:telomere maintenance"/>
    <property type="evidence" value="ECO:0007669"/>
    <property type="project" value="InterPro"/>
</dbReference>
<dbReference type="InterPro" id="IPR027417">
    <property type="entry name" value="P-loop_NTPase"/>
</dbReference>
<keyword evidence="3" id="KW-0547">Nucleotide-binding</keyword>
<dbReference type="InterPro" id="IPR051055">
    <property type="entry name" value="PIF1_helicase"/>
</dbReference>
<dbReference type="InterPro" id="IPR003593">
    <property type="entry name" value="AAA+_ATPase"/>
</dbReference>
<evidence type="ECO:0000256" key="1">
    <source>
        <dbReference type="SAM" id="MobiDB-lite"/>
    </source>
</evidence>
<protein>
    <submittedName>
        <fullName evidence="3">RecD helicase /ATP-dependent exoDNAse</fullName>
    </submittedName>
</protein>
<keyword evidence="3" id="KW-0347">Helicase</keyword>
<dbReference type="EMBL" id="MK500327">
    <property type="protein sequence ID" value="QBK85639.1"/>
    <property type="molecule type" value="Genomic_DNA"/>
</dbReference>
<dbReference type="CDD" id="cd18809">
    <property type="entry name" value="SF1_C_RecD"/>
    <property type="match status" value="1"/>
</dbReference>
<feature type="region of interest" description="Disordered" evidence="1">
    <location>
        <begin position="475"/>
        <end position="504"/>
    </location>
</feature>
<dbReference type="PANTHER" id="PTHR47642:SF7">
    <property type="entry name" value="ATP-DEPENDENT DNA HELICASE PIF1"/>
    <property type="match status" value="1"/>
</dbReference>
<sequence length="630" mass="72090">MTVFVICKNDKNFDSFYDPIDLDHKTMADFIPDKKFQDVLTAIDNGQNVILYGPGGVGKTVALREIAAYLQEKGKNIGVTATTGVAAINLNIPERKIRGRTLHSWAGVGLGDNVAAKLAAKIMCQPRAKERWLTTDILIIDEVSMLGGDFFDKLDYIGRTLRQREMDPIGGLQLILSGDFLQLPPVKDEFCFQSLAWKELALAPFIFLDPKRYDDVEYFQLLLRVRDGEPTMEDIKCLYARVQAYEHFCKMMEDCSDETKIIKPTKAFSHKAKVEYTNDKELEKLPGETFDFNCMDSLKKYTKNFKKDYYLRQLEDAAPQQISLKVGAQVMLKCNMSVEQGLVNGSRGVITEIDLESEIITVKFLRGKTARIERHEWEFEDKEGKAIRSQIPLILAWACTIHKLQGCTLDFCVLDLGHSIFACGQAYVGLSRVRSLKGLFLSSFESSSIMTSQTALQYSMELQLKEKLLDDGDGSIQEVSNGDNESEVELTDVDSDSESSNEKEWDEDEFIAQLILKHNLIDVYTESFCDGYFDKDILHEAIDEIIVDEFQPLWRETDLDRCCETKKCRKEFKYGRSKENTEMLKFIPTKMVWCYSCFYLPETNPYIKKVKRLVTSRIESLPVETEIEFH</sequence>
<dbReference type="PANTHER" id="PTHR47642">
    <property type="entry name" value="ATP-DEPENDENT DNA HELICASE"/>
    <property type="match status" value="1"/>
</dbReference>
<dbReference type="InterPro" id="IPR049163">
    <property type="entry name" value="Pif1-like_2B_dom"/>
</dbReference>
<dbReference type="InterPro" id="IPR010285">
    <property type="entry name" value="DNA_helicase_pif1-like_DEAD"/>
</dbReference>
<dbReference type="Gene3D" id="3.40.50.300">
    <property type="entry name" value="P-loop containing nucleotide triphosphate hydrolases"/>
    <property type="match status" value="1"/>
</dbReference>
<dbReference type="Pfam" id="PF05970">
    <property type="entry name" value="PIF1"/>
    <property type="match status" value="1"/>
</dbReference>
<proteinExistence type="predicted"/>
<reference evidence="3" key="1">
    <citation type="journal article" date="2019" name="MBio">
        <title>Virus Genomes from Deep Sea Sediments Expand the Ocean Megavirome and Support Independent Origins of Viral Gigantism.</title>
        <authorList>
            <person name="Backstrom D."/>
            <person name="Yutin N."/>
            <person name="Jorgensen S.L."/>
            <person name="Dharamshi J."/>
            <person name="Homa F."/>
            <person name="Zaremba-Niedwiedzka K."/>
            <person name="Spang A."/>
            <person name="Wolf Y.I."/>
            <person name="Koonin E.V."/>
            <person name="Ettema T.J."/>
        </authorList>
    </citation>
    <scope>NUCLEOTIDE SEQUENCE</scope>
</reference>
<feature type="compositionally biased region" description="Acidic residues" evidence="1">
    <location>
        <begin position="484"/>
        <end position="504"/>
    </location>
</feature>
<dbReference type="SUPFAM" id="SSF52540">
    <property type="entry name" value="P-loop containing nucleoside triphosphate hydrolases"/>
    <property type="match status" value="2"/>
</dbReference>
<accession>A0A481YRI3</accession>
<name>A0A481YRI3_9VIRU</name>
<gene>
    <name evidence="3" type="ORF">LCMAC101_02340</name>
</gene>
<organism evidence="3">
    <name type="scientific">Marseillevirus LCMAC101</name>
    <dbReference type="NCBI Taxonomy" id="2506602"/>
    <lineage>
        <taxon>Viruses</taxon>
        <taxon>Varidnaviria</taxon>
        <taxon>Bamfordvirae</taxon>
        <taxon>Nucleocytoviricota</taxon>
        <taxon>Megaviricetes</taxon>
        <taxon>Pimascovirales</taxon>
        <taxon>Pimascovirales incertae sedis</taxon>
        <taxon>Marseilleviridae</taxon>
    </lineage>
</organism>
<dbReference type="CDD" id="cd18037">
    <property type="entry name" value="DEXSc_Pif1_like"/>
    <property type="match status" value="1"/>
</dbReference>
<keyword evidence="3" id="KW-0067">ATP-binding</keyword>
<evidence type="ECO:0000259" key="2">
    <source>
        <dbReference type="SMART" id="SM00382"/>
    </source>
</evidence>